<name>A0A9E7JN44_9LILI</name>
<dbReference type="AlphaFoldDB" id="A0A9E7JN44"/>
<gene>
    <name evidence="1" type="ORF">MUK42_28563</name>
</gene>
<reference evidence="1" key="1">
    <citation type="submission" date="2022-05" db="EMBL/GenBank/DDBJ databases">
        <title>The Musa troglodytarum L. genome provides insights into the mechanism of non-climacteric behaviour and enrichment of carotenoids.</title>
        <authorList>
            <person name="Wang J."/>
        </authorList>
    </citation>
    <scope>NUCLEOTIDE SEQUENCE</scope>
    <source>
        <tissue evidence="1">Leaf</tissue>
    </source>
</reference>
<evidence type="ECO:0000313" key="1">
    <source>
        <dbReference type="EMBL" id="URD87193.1"/>
    </source>
</evidence>
<proteinExistence type="predicted"/>
<protein>
    <submittedName>
        <fullName evidence="1">PPR repeat</fullName>
    </submittedName>
</protein>
<accession>A0A9E7JN44</accession>
<sequence>MTPPLSTRSQSLCISLGLFLFPCLLFNFSGSYSRVSSTFSAAPSAGLWCIWP</sequence>
<evidence type="ECO:0000313" key="2">
    <source>
        <dbReference type="Proteomes" id="UP001055439"/>
    </source>
</evidence>
<organism evidence="1 2">
    <name type="scientific">Musa troglodytarum</name>
    <name type="common">fe'i banana</name>
    <dbReference type="NCBI Taxonomy" id="320322"/>
    <lineage>
        <taxon>Eukaryota</taxon>
        <taxon>Viridiplantae</taxon>
        <taxon>Streptophyta</taxon>
        <taxon>Embryophyta</taxon>
        <taxon>Tracheophyta</taxon>
        <taxon>Spermatophyta</taxon>
        <taxon>Magnoliopsida</taxon>
        <taxon>Liliopsida</taxon>
        <taxon>Zingiberales</taxon>
        <taxon>Musaceae</taxon>
        <taxon>Musa</taxon>
    </lineage>
</organism>
<keyword evidence="2" id="KW-1185">Reference proteome</keyword>
<dbReference type="OrthoDB" id="185373at2759"/>
<dbReference type="EMBL" id="CP097504">
    <property type="protein sequence ID" value="URD87193.1"/>
    <property type="molecule type" value="Genomic_DNA"/>
</dbReference>
<dbReference type="Proteomes" id="UP001055439">
    <property type="component" value="Chromosome 2"/>
</dbReference>